<dbReference type="Pfam" id="PF10418">
    <property type="entry name" value="DHODB_Fe-S_bind"/>
    <property type="match status" value="1"/>
</dbReference>
<keyword evidence="7" id="KW-0249">Electron transport</keyword>
<keyword evidence="4 11" id="KW-0001">2Fe-2S</keyword>
<organism evidence="13 14">
    <name type="scientific">Blastopirellula marina</name>
    <dbReference type="NCBI Taxonomy" id="124"/>
    <lineage>
        <taxon>Bacteria</taxon>
        <taxon>Pseudomonadati</taxon>
        <taxon>Planctomycetota</taxon>
        <taxon>Planctomycetia</taxon>
        <taxon>Pirellulales</taxon>
        <taxon>Pirellulaceae</taxon>
        <taxon>Blastopirellula</taxon>
    </lineage>
</organism>
<feature type="domain" description="FAD-binding FR-type" evidence="12">
    <location>
        <begin position="17"/>
        <end position="121"/>
    </location>
</feature>
<dbReference type="InterPro" id="IPR008333">
    <property type="entry name" value="Cbr1-like_FAD-bd_dom"/>
</dbReference>
<dbReference type="GO" id="GO:0051537">
    <property type="term" value="F:2 iron, 2 sulfur cluster binding"/>
    <property type="evidence" value="ECO:0007669"/>
    <property type="project" value="UniProtKB-KW"/>
</dbReference>
<dbReference type="InterPro" id="IPR001433">
    <property type="entry name" value="OxRdtase_FAD/NAD-bd"/>
</dbReference>
<dbReference type="InterPro" id="IPR039261">
    <property type="entry name" value="FNR_nucleotide-bd"/>
</dbReference>
<evidence type="ECO:0000256" key="1">
    <source>
        <dbReference type="ARBA" id="ARBA00006422"/>
    </source>
</evidence>
<dbReference type="RefSeq" id="WP_105338098.1">
    <property type="nucleotide sequence ID" value="NZ_PUHZ01000024.1"/>
</dbReference>
<evidence type="ECO:0000313" key="14">
    <source>
        <dbReference type="Proteomes" id="UP000237819"/>
    </source>
</evidence>
<dbReference type="Gene3D" id="3.40.50.80">
    <property type="entry name" value="Nucleotide-binding domain of ferredoxin-NADP reductase (FNR) module"/>
    <property type="match status" value="1"/>
</dbReference>
<proteinExistence type="inferred from homology"/>
<keyword evidence="6" id="KW-0274">FAD</keyword>
<keyword evidence="2" id="KW-0813">Transport</keyword>
<evidence type="ECO:0000256" key="7">
    <source>
        <dbReference type="ARBA" id="ARBA00022982"/>
    </source>
</evidence>
<keyword evidence="9 11" id="KW-0411">Iron-sulfur</keyword>
<dbReference type="Proteomes" id="UP000237819">
    <property type="component" value="Unassembled WGS sequence"/>
</dbReference>
<comment type="similarity">
    <text evidence="1">Belongs to the PyrK family.</text>
</comment>
<dbReference type="Pfam" id="PF00175">
    <property type="entry name" value="NAD_binding_1"/>
    <property type="match status" value="1"/>
</dbReference>
<dbReference type="CDD" id="cd06218">
    <property type="entry name" value="DHOD_e_trans"/>
    <property type="match status" value="1"/>
</dbReference>
<protein>
    <submittedName>
        <fullName evidence="13">Dihydroorotate dehydrogenase electron transfer subunit</fullName>
    </submittedName>
</protein>
<dbReference type="PROSITE" id="PS51384">
    <property type="entry name" value="FAD_FR"/>
    <property type="match status" value="1"/>
</dbReference>
<evidence type="ECO:0000256" key="11">
    <source>
        <dbReference type="PIRSR" id="PIRSR006816-2"/>
    </source>
</evidence>
<dbReference type="Pfam" id="PF00970">
    <property type="entry name" value="FAD_binding_6"/>
    <property type="match status" value="1"/>
</dbReference>
<dbReference type="GO" id="GO:0016491">
    <property type="term" value="F:oxidoreductase activity"/>
    <property type="evidence" value="ECO:0007669"/>
    <property type="project" value="InterPro"/>
</dbReference>
<dbReference type="GO" id="GO:0050660">
    <property type="term" value="F:flavin adenine dinucleotide binding"/>
    <property type="evidence" value="ECO:0007669"/>
    <property type="project" value="InterPro"/>
</dbReference>
<evidence type="ECO:0000313" key="13">
    <source>
        <dbReference type="EMBL" id="PQO42886.1"/>
    </source>
</evidence>
<dbReference type="SUPFAM" id="SSF63380">
    <property type="entry name" value="Riboflavin synthase domain-like"/>
    <property type="match status" value="1"/>
</dbReference>
<dbReference type="PANTHER" id="PTHR43513">
    <property type="entry name" value="DIHYDROOROTATE DEHYDROGENASE B (NAD(+)), ELECTRON TRANSFER SUBUNIT"/>
    <property type="match status" value="1"/>
</dbReference>
<dbReference type="Gene3D" id="2.40.30.10">
    <property type="entry name" value="Translation factors"/>
    <property type="match status" value="1"/>
</dbReference>
<dbReference type="InterPro" id="IPR017927">
    <property type="entry name" value="FAD-bd_FR_type"/>
</dbReference>
<evidence type="ECO:0000259" key="12">
    <source>
        <dbReference type="PROSITE" id="PS51384"/>
    </source>
</evidence>
<evidence type="ECO:0000256" key="5">
    <source>
        <dbReference type="ARBA" id="ARBA00022723"/>
    </source>
</evidence>
<dbReference type="InterPro" id="IPR019480">
    <property type="entry name" value="Dihydroorotate_DH_Fe-S-bd"/>
</dbReference>
<dbReference type="PIRSF" id="PIRSF006816">
    <property type="entry name" value="Cyc3_hyd_g"/>
    <property type="match status" value="1"/>
</dbReference>
<dbReference type="PANTHER" id="PTHR43513:SF3">
    <property type="entry name" value="DIHYDROOROTATE DEHYDROGENASE B (NAD(+)), ELECTRON TRANSFER SUBUNIT-RELATED"/>
    <property type="match status" value="1"/>
</dbReference>
<evidence type="ECO:0000256" key="9">
    <source>
        <dbReference type="ARBA" id="ARBA00023014"/>
    </source>
</evidence>
<keyword evidence="5 11" id="KW-0479">Metal-binding</keyword>
<evidence type="ECO:0000256" key="6">
    <source>
        <dbReference type="ARBA" id="ARBA00022827"/>
    </source>
</evidence>
<dbReference type="InterPro" id="IPR017938">
    <property type="entry name" value="Riboflavin_synthase-like_b-brl"/>
</dbReference>
<dbReference type="InterPro" id="IPR012165">
    <property type="entry name" value="Cyt_c3_hydrogenase_gsu"/>
</dbReference>
<name>A0A2S8GEK0_9BACT</name>
<evidence type="ECO:0000256" key="10">
    <source>
        <dbReference type="ARBA" id="ARBA00034078"/>
    </source>
</evidence>
<comment type="cofactor">
    <cofactor evidence="11">
        <name>[2Fe-2S] cluster</name>
        <dbReference type="ChEBI" id="CHEBI:190135"/>
    </cofactor>
    <text evidence="11">Binds 1 [2Fe-2S] cluster per subunit.</text>
</comment>
<dbReference type="OrthoDB" id="9789468at2"/>
<keyword evidence="8 11" id="KW-0408">Iron</keyword>
<evidence type="ECO:0000256" key="8">
    <source>
        <dbReference type="ARBA" id="ARBA00023004"/>
    </source>
</evidence>
<comment type="cofactor">
    <cofactor evidence="10">
        <name>[2Fe-2S] cluster</name>
        <dbReference type="ChEBI" id="CHEBI:190135"/>
    </cofactor>
</comment>
<feature type="binding site" evidence="11">
    <location>
        <position position="263"/>
    </location>
    <ligand>
        <name>[2Fe-2S] cluster</name>
        <dbReference type="ChEBI" id="CHEBI:190135"/>
    </ligand>
</feature>
<evidence type="ECO:0000256" key="4">
    <source>
        <dbReference type="ARBA" id="ARBA00022714"/>
    </source>
</evidence>
<dbReference type="AlphaFoldDB" id="A0A2S8GEK0"/>
<dbReference type="InterPro" id="IPR050353">
    <property type="entry name" value="PyrK_electron_transfer"/>
</dbReference>
<reference evidence="13 14" key="1">
    <citation type="submission" date="2018-02" db="EMBL/GenBank/DDBJ databases">
        <title>Comparative genomes isolates from brazilian mangrove.</title>
        <authorList>
            <person name="Araujo J.E."/>
            <person name="Taketani R.G."/>
            <person name="Silva M.C.P."/>
            <person name="Loureco M.V."/>
            <person name="Andreote F.D."/>
        </authorList>
    </citation>
    <scope>NUCLEOTIDE SEQUENCE [LARGE SCALE GENOMIC DNA]</scope>
    <source>
        <strain evidence="13 14">Nap-Phe MGV</strain>
    </source>
</reference>
<evidence type="ECO:0000256" key="2">
    <source>
        <dbReference type="ARBA" id="ARBA00022448"/>
    </source>
</evidence>
<dbReference type="GO" id="GO:0006221">
    <property type="term" value="P:pyrimidine nucleotide biosynthetic process"/>
    <property type="evidence" value="ECO:0007669"/>
    <property type="project" value="InterPro"/>
</dbReference>
<dbReference type="EMBL" id="PUHZ01000024">
    <property type="protein sequence ID" value="PQO42886.1"/>
    <property type="molecule type" value="Genomic_DNA"/>
</dbReference>
<feature type="binding site" evidence="11">
    <location>
        <position position="260"/>
    </location>
    <ligand>
        <name>[2Fe-2S] cluster</name>
        <dbReference type="ChEBI" id="CHEBI:190135"/>
    </ligand>
</feature>
<dbReference type="SUPFAM" id="SSF52343">
    <property type="entry name" value="Ferredoxin reductase-like, C-terminal NADP-linked domain"/>
    <property type="match status" value="1"/>
</dbReference>
<feature type="binding site" evidence="11">
    <location>
        <position position="280"/>
    </location>
    <ligand>
        <name>[2Fe-2S] cluster</name>
        <dbReference type="ChEBI" id="CHEBI:190135"/>
    </ligand>
</feature>
<comment type="caution">
    <text evidence="13">The sequence shown here is derived from an EMBL/GenBank/DDBJ whole genome shotgun (WGS) entry which is preliminary data.</text>
</comment>
<dbReference type="Gene3D" id="2.10.240.10">
    <property type="entry name" value="Dihydroorotate dehydrogenase, electron transfer subunit"/>
    <property type="match status" value="1"/>
</dbReference>
<feature type="binding site" evidence="11">
    <location>
        <position position="255"/>
    </location>
    <ligand>
        <name>[2Fe-2S] cluster</name>
        <dbReference type="ChEBI" id="CHEBI:190135"/>
    </ligand>
</feature>
<keyword evidence="3" id="KW-0285">Flavoprotein</keyword>
<dbReference type="GO" id="GO:0046872">
    <property type="term" value="F:metal ion binding"/>
    <property type="evidence" value="ECO:0007669"/>
    <property type="project" value="UniProtKB-KW"/>
</dbReference>
<evidence type="ECO:0000256" key="3">
    <source>
        <dbReference type="ARBA" id="ARBA00022630"/>
    </source>
</evidence>
<gene>
    <name evidence="13" type="ORF">C5Y93_24490</name>
</gene>
<dbReference type="InterPro" id="IPR037117">
    <property type="entry name" value="Dihydroorotate_DH_ele_sf"/>
</dbReference>
<sequence>MNDICNPLHAPYYADKAIQLTTEVVENVQLARDTFRVRFACPDLAARITPGQFVMLRLADMQDPLLGRPLAMYDVYRDACGAPAGIDVVYLVHGKMTSKLARFTPGQPLEVWGPLGNGFPAEKVEHLIMVAGGIGQTPFVALGKEYLARQTYGDPAREGAAAGKVTMCYGARSADYLAGVDDFRACGIDLKISTDDGSAGHHGLVTDLLNETLDQSTAGVQIACCGPERMMEAVSKVAAERNVPCWVSLETPMACGIGICFTCVAKVRQDDGSWDYKRTCVEGPIFAADKIEW</sequence>
<accession>A0A2S8GEK0</accession>